<comment type="cofactor">
    <cofactor evidence="1">
        <name>Mg(2+)</name>
        <dbReference type="ChEBI" id="CHEBI:18420"/>
    </cofactor>
</comment>
<comment type="subunit">
    <text evidence="1">Homodimer or homotetramer.</text>
</comment>
<feature type="binding site" description="in other chain" evidence="1">
    <location>
        <begin position="142"/>
        <end position="144"/>
    </location>
    <ligand>
        <name>substrate</name>
        <note>ligand shared between dimeric partners</note>
    </ligand>
</feature>
<comment type="pathway">
    <text evidence="1">Carbohydrate degradation; glycolysis; D-glyceraldehyde 3-phosphate and glycerone phosphate from D-glucose: step 3/4.</text>
</comment>
<dbReference type="InterPro" id="IPR012829">
    <property type="entry name" value="Phosphofructokinase_III"/>
</dbReference>
<dbReference type="GO" id="GO:0005524">
    <property type="term" value="F:ATP binding"/>
    <property type="evidence" value="ECO:0007669"/>
    <property type="project" value="UniProtKB-KW"/>
</dbReference>
<feature type="binding site" description="in other chain" evidence="1">
    <location>
        <begin position="186"/>
        <end position="188"/>
    </location>
    <ligand>
        <name>substrate</name>
        <note>ligand shared between dimeric partners</note>
    </ligand>
</feature>
<keyword evidence="1" id="KW-0479">Metal-binding</keyword>
<comment type="similarity">
    <text evidence="1">Belongs to the phosphofructokinase type A (PFKA) family. Mixed-substrate PFK group III subfamily.</text>
</comment>
<evidence type="ECO:0000313" key="5">
    <source>
        <dbReference type="Proteomes" id="UP001196408"/>
    </source>
</evidence>
<feature type="binding site" description="in other chain" evidence="1">
    <location>
        <position position="239"/>
    </location>
    <ligand>
        <name>substrate</name>
        <note>ligand shared between dimeric partners</note>
    </ligand>
</feature>
<dbReference type="GO" id="GO:0048029">
    <property type="term" value="F:monosaccharide binding"/>
    <property type="evidence" value="ECO:0007669"/>
    <property type="project" value="TreeGrafter"/>
</dbReference>
<feature type="binding site" evidence="1">
    <location>
        <position position="284"/>
    </location>
    <ligand>
        <name>substrate</name>
        <note>ligand shared between dimeric partners</note>
    </ligand>
</feature>
<keyword evidence="1" id="KW-0963">Cytoplasm</keyword>
<dbReference type="EMBL" id="JAHOEL010000008">
    <property type="protein sequence ID" value="MBV3392068.1"/>
    <property type="molecule type" value="Genomic_DNA"/>
</dbReference>
<keyword evidence="1 3" id="KW-0808">Transferase</keyword>
<feature type="binding site" evidence="1">
    <location>
        <position position="15"/>
    </location>
    <ligand>
        <name>ATP</name>
        <dbReference type="ChEBI" id="CHEBI:30616"/>
    </ligand>
</feature>
<dbReference type="PANTHER" id="PTHR13697">
    <property type="entry name" value="PHOSPHOFRUCTOKINASE"/>
    <property type="match status" value="1"/>
</dbReference>
<dbReference type="GO" id="GO:0030388">
    <property type="term" value="P:fructose 1,6-bisphosphate metabolic process"/>
    <property type="evidence" value="ECO:0007669"/>
    <property type="project" value="TreeGrafter"/>
</dbReference>
<dbReference type="EMBL" id="JAHOEF010000008">
    <property type="protein sequence ID" value="MBV3382042.1"/>
    <property type="molecule type" value="Genomic_DNA"/>
</dbReference>
<feature type="binding site" description="in other chain" evidence="1">
    <location>
        <begin position="290"/>
        <end position="293"/>
    </location>
    <ligand>
        <name>substrate</name>
        <note>ligand shared between dimeric partners</note>
    </ligand>
</feature>
<dbReference type="Proteomes" id="UP001196408">
    <property type="component" value="Unassembled WGS sequence"/>
</dbReference>
<keyword evidence="6" id="KW-1185">Reference proteome</keyword>
<dbReference type="InterPro" id="IPR012003">
    <property type="entry name" value="ATP_PFK_prok-type"/>
</dbReference>
<dbReference type="GO" id="GO:0005945">
    <property type="term" value="C:6-phosphofructokinase complex"/>
    <property type="evidence" value="ECO:0007669"/>
    <property type="project" value="TreeGrafter"/>
</dbReference>
<dbReference type="GO" id="GO:0070095">
    <property type="term" value="F:fructose-6-phosphate binding"/>
    <property type="evidence" value="ECO:0007669"/>
    <property type="project" value="TreeGrafter"/>
</dbReference>
<reference evidence="3 6" key="1">
    <citation type="submission" date="2021-06" db="EMBL/GenBank/DDBJ databases">
        <title>Collection of gut derived symbiotic bacterial strains cultured from healthy donors.</title>
        <authorList>
            <person name="Lin H."/>
            <person name="Littmann E."/>
            <person name="Pamer E.G."/>
        </authorList>
    </citation>
    <scope>NUCLEOTIDE SEQUENCE</scope>
    <source>
        <strain evidence="4 6">MSK.21.70</strain>
        <strain evidence="3">MSK.21.82</strain>
    </source>
</reference>
<dbReference type="HAMAP" id="MF_01976">
    <property type="entry name" value="Phosphofructokinase_III"/>
    <property type="match status" value="1"/>
</dbReference>
<feature type="binding site" evidence="1">
    <location>
        <position position="120"/>
    </location>
    <ligand>
        <name>Mg(2+)</name>
        <dbReference type="ChEBI" id="CHEBI:18420"/>
        <note>catalytic</note>
    </ligand>
</feature>
<comment type="caution">
    <text evidence="3">The sequence shown here is derived from an EMBL/GenBank/DDBJ whole genome shotgun (WGS) entry which is preliminary data.</text>
</comment>
<dbReference type="GO" id="GO:0047334">
    <property type="term" value="F:diphosphate-fructose-6-phosphate 1-phosphotransferase activity"/>
    <property type="evidence" value="ECO:0007669"/>
    <property type="project" value="InterPro"/>
</dbReference>
<comment type="subcellular location">
    <subcellularLocation>
        <location evidence="1">Cytoplasm</location>
    </subcellularLocation>
</comment>
<evidence type="ECO:0000256" key="1">
    <source>
        <dbReference type="HAMAP-Rule" id="MF_01976"/>
    </source>
</evidence>
<feature type="binding site" evidence="1">
    <location>
        <begin position="119"/>
        <end position="122"/>
    </location>
    <ligand>
        <name>ATP</name>
        <dbReference type="ChEBI" id="CHEBI:30616"/>
    </ligand>
</feature>
<dbReference type="GO" id="GO:0006002">
    <property type="term" value="P:fructose 6-phosphate metabolic process"/>
    <property type="evidence" value="ECO:0007669"/>
    <property type="project" value="TreeGrafter"/>
</dbReference>
<dbReference type="GO" id="GO:0042802">
    <property type="term" value="F:identical protein binding"/>
    <property type="evidence" value="ECO:0007669"/>
    <property type="project" value="TreeGrafter"/>
</dbReference>
<organism evidence="3 5">
    <name type="scientific">Catenibacterium mitsuokai</name>
    <dbReference type="NCBI Taxonomy" id="100886"/>
    <lineage>
        <taxon>Bacteria</taxon>
        <taxon>Bacillati</taxon>
        <taxon>Bacillota</taxon>
        <taxon>Erysipelotrichia</taxon>
        <taxon>Erysipelotrichales</taxon>
        <taxon>Coprobacillaceae</taxon>
        <taxon>Catenibacterium</taxon>
    </lineage>
</organism>
<dbReference type="GO" id="GO:0046872">
    <property type="term" value="F:metal ion binding"/>
    <property type="evidence" value="ECO:0007669"/>
    <property type="project" value="UniProtKB-KW"/>
</dbReference>
<dbReference type="RefSeq" id="WP_217747093.1">
    <property type="nucleotide sequence ID" value="NZ_JAHOEB010000008.1"/>
</dbReference>
<dbReference type="GO" id="GO:0061621">
    <property type="term" value="P:canonical glycolysis"/>
    <property type="evidence" value="ECO:0007669"/>
    <property type="project" value="TreeGrafter"/>
</dbReference>
<keyword evidence="1" id="KW-0418">Kinase</keyword>
<proteinExistence type="inferred from homology"/>
<evidence type="ECO:0000313" key="3">
    <source>
        <dbReference type="EMBL" id="MBV3382042.1"/>
    </source>
</evidence>
<keyword evidence="1" id="KW-0547">Nucleotide-binding</keyword>
<dbReference type="PANTHER" id="PTHR13697:SF52">
    <property type="entry name" value="ATP-DEPENDENT 6-PHOSPHOFRUCTOKINASE 3"/>
    <property type="match status" value="1"/>
</dbReference>
<comment type="caution">
    <text evidence="1">Lacks conserved residue(s) required for the propagation of feature annotation.</text>
</comment>
<evidence type="ECO:0000313" key="6">
    <source>
        <dbReference type="Proteomes" id="UP001197492"/>
    </source>
</evidence>
<accession>A0AAW4MS52</accession>
<dbReference type="AlphaFoldDB" id="A0AAW4MS52"/>
<dbReference type="GO" id="GO:0003872">
    <property type="term" value="F:6-phosphofructokinase activity"/>
    <property type="evidence" value="ECO:0007669"/>
    <property type="project" value="UniProtKB-UniRule"/>
</dbReference>
<keyword evidence="1" id="KW-0067">ATP-binding</keyword>
<feature type="domain" description="Phosphofructokinase" evidence="2">
    <location>
        <begin position="7"/>
        <end position="315"/>
    </location>
</feature>
<name>A0AAW4MS52_9FIRM</name>
<comment type="function">
    <text evidence="1">Catalyzes the phosphorylation of D-fructose 6-phosphate to fructose 1,6-bisphosphate by ATP, the first committing step of glycolysis.</text>
</comment>
<dbReference type="EC" id="2.7.1.11" evidence="1"/>
<dbReference type="Proteomes" id="UP001197492">
    <property type="component" value="Unassembled WGS sequence"/>
</dbReference>
<sequence length="372" mass="40003">MNSKVKKIALLSGGGDCPGLNAVIRTITKIAIEKYNWEVIGFVYGYRGLYNNNYVELTVDKVEDIYKEGGTILYSSNKDNLFDYLVDDGNGGKVRKDVSDVGVENLKKDGVDVLVVLGGDGTLTSARDFSRKGVNVIGVPKTMDNDLTSTDLTYGFISAMSVGTEFIDRLQTTAKSHHRVICCELMGREAGWISLYAGLAGNAGVVLIPEIPFTIENIAKAVKKRDEAGLPYTVIAVAEGAKYADGTKSIGKIVEDSPDPIRYSGLAAKVADDLEKVIPNHEVRSVNPGHIIRGGDIDAYDRILSIRFGNKACAMIDEGLFGNVVSLKGGNMEYTSLEEVIGDAKFGKQKLVDPNGDLVLAAKAMGVSFGDE</sequence>
<keyword evidence="1" id="KW-0460">Magnesium</keyword>
<dbReference type="Pfam" id="PF00365">
    <property type="entry name" value="PFK"/>
    <property type="match status" value="1"/>
</dbReference>
<feature type="site" description="Important for substrate specificity; cannot use PPi as phosphoryl donor" evidence="1">
    <location>
        <position position="121"/>
    </location>
</feature>
<dbReference type="NCBIfam" id="NF002872">
    <property type="entry name" value="PRK03202.1"/>
    <property type="match status" value="1"/>
</dbReference>
<gene>
    <name evidence="1" type="primary">pfkA</name>
    <name evidence="3" type="ORF">KSV97_02140</name>
    <name evidence="4" type="ORF">KSW06_02155</name>
</gene>
<protein>
    <recommendedName>
        <fullName evidence="1">ATP-dependent 6-phosphofructokinase</fullName>
        <shortName evidence="1">ATP-PFK</shortName>
        <shortName evidence="1">Phosphofructokinase</shortName>
        <ecNumber evidence="1">2.7.1.11</ecNumber>
    </recommendedName>
    <alternativeName>
        <fullName evidence="1">Phosphohexokinase</fullName>
    </alternativeName>
</protein>
<feature type="binding site" evidence="1">
    <location>
        <begin position="78"/>
        <end position="79"/>
    </location>
    <ligand>
        <name>ATP</name>
        <dbReference type="ChEBI" id="CHEBI:30616"/>
    </ligand>
</feature>
<evidence type="ECO:0000313" key="4">
    <source>
        <dbReference type="EMBL" id="MBV3392068.1"/>
    </source>
</evidence>
<dbReference type="PIRSF" id="PIRSF000532">
    <property type="entry name" value="ATP_PFK_prok"/>
    <property type="match status" value="1"/>
</dbReference>
<feature type="binding site" evidence="1">
    <location>
        <position position="179"/>
    </location>
    <ligand>
        <name>substrate</name>
        <note>ligand shared between dimeric partners</note>
    </ligand>
</feature>
<feature type="active site" description="Proton acceptor" evidence="1">
    <location>
        <position position="144"/>
    </location>
</feature>
<evidence type="ECO:0000259" key="2">
    <source>
        <dbReference type="Pfam" id="PF00365"/>
    </source>
</evidence>
<comment type="catalytic activity">
    <reaction evidence="1">
        <text>beta-D-fructose 6-phosphate + ATP = beta-D-fructose 1,6-bisphosphate + ADP + H(+)</text>
        <dbReference type="Rhea" id="RHEA:16109"/>
        <dbReference type="ChEBI" id="CHEBI:15378"/>
        <dbReference type="ChEBI" id="CHEBI:30616"/>
        <dbReference type="ChEBI" id="CHEBI:32966"/>
        <dbReference type="ChEBI" id="CHEBI:57634"/>
        <dbReference type="ChEBI" id="CHEBI:456216"/>
        <dbReference type="EC" id="2.7.1.11"/>
    </reaction>
</comment>
<dbReference type="InterPro" id="IPR000023">
    <property type="entry name" value="Phosphofructokinase_dom"/>
</dbReference>
<keyword evidence="1" id="KW-0324">Glycolysis</keyword>
<dbReference type="GO" id="GO:0016208">
    <property type="term" value="F:AMP binding"/>
    <property type="evidence" value="ECO:0007669"/>
    <property type="project" value="TreeGrafter"/>
</dbReference>